<gene>
    <name evidence="1" type="ORF">AVDCRST_MAG13-560</name>
</gene>
<proteinExistence type="predicted"/>
<accession>A0A6J4RF38</accession>
<name>A0A6J4RF38_9ACTN</name>
<sequence>MVLAASAVRQRGAQGDAVGCVSARAGRFDIAYPFHRHTSCSSPSHA</sequence>
<dbReference type="AlphaFoldDB" id="A0A6J4RF38"/>
<reference evidence="1" key="1">
    <citation type="submission" date="2020-02" db="EMBL/GenBank/DDBJ databases">
        <authorList>
            <person name="Meier V. D."/>
        </authorList>
    </citation>
    <scope>NUCLEOTIDE SEQUENCE</scope>
    <source>
        <strain evidence="1">AVDCRST_MAG13</strain>
    </source>
</reference>
<evidence type="ECO:0000313" key="1">
    <source>
        <dbReference type="EMBL" id="CAA9472260.1"/>
    </source>
</evidence>
<organism evidence="1">
    <name type="scientific">uncultured Solirubrobacteraceae bacterium</name>
    <dbReference type="NCBI Taxonomy" id="1162706"/>
    <lineage>
        <taxon>Bacteria</taxon>
        <taxon>Bacillati</taxon>
        <taxon>Actinomycetota</taxon>
        <taxon>Thermoleophilia</taxon>
        <taxon>Solirubrobacterales</taxon>
        <taxon>Solirubrobacteraceae</taxon>
        <taxon>environmental samples</taxon>
    </lineage>
</organism>
<protein>
    <submittedName>
        <fullName evidence="1">Uncharacterized protein</fullName>
    </submittedName>
</protein>
<dbReference type="EMBL" id="CADCVO010000082">
    <property type="protein sequence ID" value="CAA9472260.1"/>
    <property type="molecule type" value="Genomic_DNA"/>
</dbReference>